<name>A0A5B7FT33_PORTR</name>
<sequence length="86" mass="9634">MAATGVFCPHTLHPILLPLHPSCTHSALPTPLLTRHSAPTTRIHVPNKVQVSCTSHHHTIPMHRHHSPHQHPRRRRNHHPSSLQGG</sequence>
<organism evidence="2 3">
    <name type="scientific">Portunus trituberculatus</name>
    <name type="common">Swimming crab</name>
    <name type="synonym">Neptunus trituberculatus</name>
    <dbReference type="NCBI Taxonomy" id="210409"/>
    <lineage>
        <taxon>Eukaryota</taxon>
        <taxon>Metazoa</taxon>
        <taxon>Ecdysozoa</taxon>
        <taxon>Arthropoda</taxon>
        <taxon>Crustacea</taxon>
        <taxon>Multicrustacea</taxon>
        <taxon>Malacostraca</taxon>
        <taxon>Eumalacostraca</taxon>
        <taxon>Eucarida</taxon>
        <taxon>Decapoda</taxon>
        <taxon>Pleocyemata</taxon>
        <taxon>Brachyura</taxon>
        <taxon>Eubrachyura</taxon>
        <taxon>Portunoidea</taxon>
        <taxon>Portunidae</taxon>
        <taxon>Portuninae</taxon>
        <taxon>Portunus</taxon>
    </lineage>
</organism>
<proteinExistence type="predicted"/>
<feature type="compositionally biased region" description="Basic residues" evidence="1">
    <location>
        <begin position="55"/>
        <end position="79"/>
    </location>
</feature>
<evidence type="ECO:0000313" key="2">
    <source>
        <dbReference type="EMBL" id="MPC48666.1"/>
    </source>
</evidence>
<protein>
    <submittedName>
        <fullName evidence="2">Uncharacterized protein</fullName>
    </submittedName>
</protein>
<dbReference type="Proteomes" id="UP000324222">
    <property type="component" value="Unassembled WGS sequence"/>
</dbReference>
<feature type="region of interest" description="Disordered" evidence="1">
    <location>
        <begin position="54"/>
        <end position="86"/>
    </location>
</feature>
<accession>A0A5B7FT33</accession>
<gene>
    <name evidence="2" type="ORF">E2C01_042447</name>
</gene>
<dbReference type="EMBL" id="VSRR010008405">
    <property type="protein sequence ID" value="MPC48666.1"/>
    <property type="molecule type" value="Genomic_DNA"/>
</dbReference>
<keyword evidence="3" id="KW-1185">Reference proteome</keyword>
<dbReference type="AlphaFoldDB" id="A0A5B7FT33"/>
<reference evidence="2 3" key="1">
    <citation type="submission" date="2019-05" db="EMBL/GenBank/DDBJ databases">
        <title>Another draft genome of Portunus trituberculatus and its Hox gene families provides insights of decapod evolution.</title>
        <authorList>
            <person name="Jeong J.-H."/>
            <person name="Song I."/>
            <person name="Kim S."/>
            <person name="Choi T."/>
            <person name="Kim D."/>
            <person name="Ryu S."/>
            <person name="Kim W."/>
        </authorList>
    </citation>
    <scope>NUCLEOTIDE SEQUENCE [LARGE SCALE GENOMIC DNA]</scope>
    <source>
        <tissue evidence="2">Muscle</tissue>
    </source>
</reference>
<comment type="caution">
    <text evidence="2">The sequence shown here is derived from an EMBL/GenBank/DDBJ whole genome shotgun (WGS) entry which is preliminary data.</text>
</comment>
<evidence type="ECO:0000313" key="3">
    <source>
        <dbReference type="Proteomes" id="UP000324222"/>
    </source>
</evidence>
<evidence type="ECO:0000256" key="1">
    <source>
        <dbReference type="SAM" id="MobiDB-lite"/>
    </source>
</evidence>